<dbReference type="GO" id="GO:0098609">
    <property type="term" value="P:cell-cell adhesion"/>
    <property type="evidence" value="ECO:0007669"/>
    <property type="project" value="TreeGrafter"/>
</dbReference>
<dbReference type="InterPro" id="IPR013783">
    <property type="entry name" value="Ig-like_fold"/>
</dbReference>
<keyword evidence="6" id="KW-0812">Transmembrane</keyword>
<dbReference type="SUPFAM" id="SSF49265">
    <property type="entry name" value="Fibronectin type III"/>
    <property type="match status" value="1"/>
</dbReference>
<evidence type="ECO:0000256" key="2">
    <source>
        <dbReference type="ARBA" id="ARBA00023136"/>
    </source>
</evidence>
<dbReference type="PANTHER" id="PTHR11640">
    <property type="entry name" value="NEPHRIN"/>
    <property type="match status" value="1"/>
</dbReference>
<evidence type="ECO:0000256" key="6">
    <source>
        <dbReference type="SAM" id="Phobius"/>
    </source>
</evidence>
<keyword evidence="4" id="KW-0325">Glycoprotein</keyword>
<dbReference type="PANTHER" id="PTHR11640:SF31">
    <property type="entry name" value="IRREGULAR CHIASM C-ROUGHEST PROTEIN-RELATED"/>
    <property type="match status" value="1"/>
</dbReference>
<dbReference type="InterPro" id="IPR036116">
    <property type="entry name" value="FN3_sf"/>
</dbReference>
<evidence type="ECO:0000259" key="8">
    <source>
        <dbReference type="PROSITE" id="PS50853"/>
    </source>
</evidence>
<evidence type="ECO:0000256" key="3">
    <source>
        <dbReference type="ARBA" id="ARBA00023157"/>
    </source>
</evidence>
<keyword evidence="10" id="KW-1185">Reference proteome</keyword>
<feature type="transmembrane region" description="Helical" evidence="6">
    <location>
        <begin position="297"/>
        <end position="322"/>
    </location>
</feature>
<organism evidence="9 10">
    <name type="scientific">Magallana gigas</name>
    <name type="common">Pacific oyster</name>
    <name type="synonym">Crassostrea gigas</name>
    <dbReference type="NCBI Taxonomy" id="29159"/>
    <lineage>
        <taxon>Eukaryota</taxon>
        <taxon>Metazoa</taxon>
        <taxon>Spiralia</taxon>
        <taxon>Lophotrochozoa</taxon>
        <taxon>Mollusca</taxon>
        <taxon>Bivalvia</taxon>
        <taxon>Autobranchia</taxon>
        <taxon>Pteriomorphia</taxon>
        <taxon>Ostreida</taxon>
        <taxon>Ostreoidea</taxon>
        <taxon>Ostreidae</taxon>
        <taxon>Magallana</taxon>
    </lineage>
</organism>
<evidence type="ECO:0000256" key="5">
    <source>
        <dbReference type="ARBA" id="ARBA00023319"/>
    </source>
</evidence>
<name>A0A8W8JCC7_MAGGI</name>
<accession>A0A8W8JCC7</accession>
<dbReference type="InterPro" id="IPR051275">
    <property type="entry name" value="Cell_adhesion_signaling"/>
</dbReference>
<feature type="domain" description="Ig-like" evidence="7">
    <location>
        <begin position="91"/>
        <end position="176"/>
    </location>
</feature>
<dbReference type="InterPro" id="IPR007110">
    <property type="entry name" value="Ig-like_dom"/>
</dbReference>
<sequence>MASRSINITCITNDPVRPAANITWYKENSEIFTQITTSIQHDVNDLYRTVSVLQYTGVPEDNGQQVYCNASNIEGEHLESNRYTLNVTYIAEVHILPISSLIIVAGTKQVWIYCHVSNANPEIVSYRWTKSNLLVFTVVSSAQMYVIESAVEEDTGNYTCTAINSAGNSSGTVDIYVQSRPMKPKITLVDCDVTSATILWTVFTSLNFRYTPPFQQETLQLSEQNNGFLNCSYEKIETNDSYVYIYQATDLNPSTEYKFRIVASNVHGSSFSDSRACYTTEKPFISTCKSKDCDKGFIIGGSLGGAFFLIILSGGSAFFIYLQINQKKQQTAEQNDHYVHQICSTNEHPYQDISNQNKAEQNDHYVHHICSTNEHHYQDISDQNKDAVKVIERAEYLELSADKIYTNDDGQ</sequence>
<dbReference type="SUPFAM" id="SSF48726">
    <property type="entry name" value="Immunoglobulin"/>
    <property type="match status" value="2"/>
</dbReference>
<keyword evidence="3" id="KW-1015">Disulfide bond</keyword>
<evidence type="ECO:0000256" key="4">
    <source>
        <dbReference type="ARBA" id="ARBA00023180"/>
    </source>
</evidence>
<dbReference type="InterPro" id="IPR036179">
    <property type="entry name" value="Ig-like_dom_sf"/>
</dbReference>
<dbReference type="Pfam" id="PF13895">
    <property type="entry name" value="Ig_2"/>
    <property type="match status" value="1"/>
</dbReference>
<dbReference type="SMART" id="SM00409">
    <property type="entry name" value="IG"/>
    <property type="match status" value="1"/>
</dbReference>
<protein>
    <submittedName>
        <fullName evidence="9">Uncharacterized protein</fullName>
    </submittedName>
</protein>
<keyword evidence="2 6" id="KW-0472">Membrane</keyword>
<keyword evidence="6" id="KW-1133">Transmembrane helix</keyword>
<feature type="domain" description="Fibronectin type-III" evidence="8">
    <location>
        <begin position="180"/>
        <end position="283"/>
    </location>
</feature>
<feature type="domain" description="Ig-like" evidence="7">
    <location>
        <begin position="1"/>
        <end position="86"/>
    </location>
</feature>
<evidence type="ECO:0000313" key="10">
    <source>
        <dbReference type="Proteomes" id="UP000005408"/>
    </source>
</evidence>
<proteinExistence type="predicted"/>
<dbReference type="GO" id="GO:0050839">
    <property type="term" value="F:cell adhesion molecule binding"/>
    <property type="evidence" value="ECO:0007669"/>
    <property type="project" value="TreeGrafter"/>
</dbReference>
<dbReference type="Proteomes" id="UP000005408">
    <property type="component" value="Unassembled WGS sequence"/>
</dbReference>
<dbReference type="InterPro" id="IPR003961">
    <property type="entry name" value="FN3_dom"/>
</dbReference>
<comment type="subcellular location">
    <subcellularLocation>
        <location evidence="1">Membrane</location>
        <topology evidence="1">Single-pass type I membrane protein</topology>
    </subcellularLocation>
</comment>
<dbReference type="InterPro" id="IPR003599">
    <property type="entry name" value="Ig_sub"/>
</dbReference>
<dbReference type="SMART" id="SM00060">
    <property type="entry name" value="FN3"/>
    <property type="match status" value="1"/>
</dbReference>
<dbReference type="AlphaFoldDB" id="A0A8W8JCC7"/>
<dbReference type="GO" id="GO:0005886">
    <property type="term" value="C:plasma membrane"/>
    <property type="evidence" value="ECO:0007669"/>
    <property type="project" value="TreeGrafter"/>
</dbReference>
<dbReference type="PROSITE" id="PS50853">
    <property type="entry name" value="FN3"/>
    <property type="match status" value="1"/>
</dbReference>
<dbReference type="EnsemblMetazoa" id="G18474.1">
    <property type="protein sequence ID" value="G18474.1:cds"/>
    <property type="gene ID" value="G18474"/>
</dbReference>
<dbReference type="CDD" id="cd00063">
    <property type="entry name" value="FN3"/>
    <property type="match status" value="1"/>
</dbReference>
<reference evidence="9" key="1">
    <citation type="submission" date="2022-08" db="UniProtKB">
        <authorList>
            <consortium name="EnsemblMetazoa"/>
        </authorList>
    </citation>
    <scope>IDENTIFICATION</scope>
    <source>
        <strain evidence="9">05x7-T-G4-1.051#20</strain>
    </source>
</reference>
<dbReference type="InterPro" id="IPR013162">
    <property type="entry name" value="CD80_C2-set"/>
</dbReference>
<dbReference type="GO" id="GO:0005911">
    <property type="term" value="C:cell-cell junction"/>
    <property type="evidence" value="ECO:0007669"/>
    <property type="project" value="TreeGrafter"/>
</dbReference>
<dbReference type="Gene3D" id="2.60.40.10">
    <property type="entry name" value="Immunoglobulins"/>
    <property type="match status" value="3"/>
</dbReference>
<dbReference type="PROSITE" id="PS50835">
    <property type="entry name" value="IG_LIKE"/>
    <property type="match status" value="2"/>
</dbReference>
<evidence type="ECO:0000313" key="9">
    <source>
        <dbReference type="EnsemblMetazoa" id="G18474.1:cds"/>
    </source>
</evidence>
<keyword evidence="5" id="KW-0393">Immunoglobulin domain</keyword>
<evidence type="ECO:0000256" key="1">
    <source>
        <dbReference type="ARBA" id="ARBA00004479"/>
    </source>
</evidence>
<evidence type="ECO:0000259" key="7">
    <source>
        <dbReference type="PROSITE" id="PS50835"/>
    </source>
</evidence>
<dbReference type="Pfam" id="PF08205">
    <property type="entry name" value="C2-set_2"/>
    <property type="match status" value="1"/>
</dbReference>